<comment type="caution">
    <text evidence="10">The sequence shown here is derived from an EMBL/GenBank/DDBJ whole genome shotgun (WGS) entry which is preliminary data.</text>
</comment>
<dbReference type="InterPro" id="IPR003594">
    <property type="entry name" value="HATPase_dom"/>
</dbReference>
<evidence type="ECO:0000256" key="5">
    <source>
        <dbReference type="ARBA" id="ARBA00022679"/>
    </source>
</evidence>
<feature type="transmembrane region" description="Helical" evidence="8">
    <location>
        <begin position="12"/>
        <end position="33"/>
    </location>
</feature>
<dbReference type="CDD" id="cd00075">
    <property type="entry name" value="HATPase"/>
    <property type="match status" value="1"/>
</dbReference>
<feature type="transmembrane region" description="Helical" evidence="8">
    <location>
        <begin position="158"/>
        <end position="179"/>
    </location>
</feature>
<dbReference type="Gene3D" id="1.10.287.130">
    <property type="match status" value="1"/>
</dbReference>
<keyword evidence="4" id="KW-0597">Phosphoprotein</keyword>
<keyword evidence="5 10" id="KW-0808">Transferase</keyword>
<evidence type="ECO:0000256" key="3">
    <source>
        <dbReference type="ARBA" id="ARBA00012438"/>
    </source>
</evidence>
<dbReference type="EC" id="2.7.13.3" evidence="3"/>
<dbReference type="InterPro" id="IPR036097">
    <property type="entry name" value="HisK_dim/P_sf"/>
</dbReference>
<comment type="catalytic activity">
    <reaction evidence="1">
        <text>ATP + protein L-histidine = ADP + protein N-phospho-L-histidine.</text>
        <dbReference type="EC" id="2.7.13.3"/>
    </reaction>
</comment>
<dbReference type="PANTHER" id="PTHR45453:SF1">
    <property type="entry name" value="PHOSPHATE REGULON SENSOR PROTEIN PHOR"/>
    <property type="match status" value="1"/>
</dbReference>
<dbReference type="RefSeq" id="WP_080065944.1">
    <property type="nucleotide sequence ID" value="NZ_MZGX01000027.1"/>
</dbReference>
<dbReference type="OrthoDB" id="368131at2"/>
<proteinExistence type="predicted"/>
<dbReference type="SMART" id="SM00387">
    <property type="entry name" value="HATPase_c"/>
    <property type="match status" value="1"/>
</dbReference>
<keyword evidence="8" id="KW-0472">Membrane</keyword>
<dbReference type="Pfam" id="PF00512">
    <property type="entry name" value="HisKA"/>
    <property type="match status" value="1"/>
</dbReference>
<dbReference type="InterPro" id="IPR003661">
    <property type="entry name" value="HisK_dim/P_dom"/>
</dbReference>
<dbReference type="Proteomes" id="UP000191554">
    <property type="component" value="Unassembled WGS sequence"/>
</dbReference>
<evidence type="ECO:0000256" key="6">
    <source>
        <dbReference type="ARBA" id="ARBA00022777"/>
    </source>
</evidence>
<dbReference type="InterPro" id="IPR005467">
    <property type="entry name" value="His_kinase_dom"/>
</dbReference>
<dbReference type="CDD" id="cd00082">
    <property type="entry name" value="HisKA"/>
    <property type="match status" value="1"/>
</dbReference>
<evidence type="ECO:0000313" key="11">
    <source>
        <dbReference type="Proteomes" id="UP000191554"/>
    </source>
</evidence>
<keyword evidence="7" id="KW-0902">Two-component regulatory system</keyword>
<evidence type="ECO:0000256" key="2">
    <source>
        <dbReference type="ARBA" id="ARBA00004370"/>
    </source>
</evidence>
<dbReference type="Pfam" id="PF02518">
    <property type="entry name" value="HATPase_c"/>
    <property type="match status" value="1"/>
</dbReference>
<sequence>MRSIAKYVRKHLLLFVGVIALILLLDALLYFFAFQDMVRPNQGTSSPGYMTEQTAGQLSYNDGDYSLSSEQQGRLRQHAIWAMLIAENGSVVWQFDLPNEIPQTYSIQDIAVLSRNYLQDYPVFVWGRDDGLLVLGYPKDSYTKLTSNFLPYDSVKNLPWFTFGIFLLDALLLFGAYLLSSRRISKHIDPIIQSISTLSKGQSVQLHVTGELSEIGKSLNQASEILNKKDHARAHWIAGVSHDIRTPLSMIMGYADRLAQSSFADEKTKEQAAIIRRQSVKIKELIEDLNLTSQLEYAMQPMRISEVSPAKLIREMIAEFINSGLDNRYTFDVQIEDTLQSKTIHADAKLLKRALRNLIQNSITHNPDGCTIVVNMNTENDQLYMSVSDNGKGVSADMLKNIVGALKRNNQESDYASSRHGLGLMIVRRIVEAHHGRMTIHSNSGNGFEVKMIFNG</sequence>
<dbReference type="PANTHER" id="PTHR45453">
    <property type="entry name" value="PHOSPHATE REGULON SENSOR PROTEIN PHOR"/>
    <property type="match status" value="1"/>
</dbReference>
<keyword evidence="11" id="KW-1185">Reference proteome</keyword>
<dbReference type="InterPro" id="IPR050351">
    <property type="entry name" value="BphY/WalK/GraS-like"/>
</dbReference>
<dbReference type="GO" id="GO:0000155">
    <property type="term" value="F:phosphorelay sensor kinase activity"/>
    <property type="evidence" value="ECO:0007669"/>
    <property type="project" value="InterPro"/>
</dbReference>
<reference evidence="10 11" key="1">
    <citation type="submission" date="2017-03" db="EMBL/GenBank/DDBJ databases">
        <title>Genome sequence of Clostridium hungatei DSM 14427.</title>
        <authorList>
            <person name="Poehlein A."/>
            <person name="Daniel R."/>
        </authorList>
    </citation>
    <scope>NUCLEOTIDE SEQUENCE [LARGE SCALE GENOMIC DNA]</scope>
    <source>
        <strain evidence="10 11">DSM 14427</strain>
    </source>
</reference>
<dbReference type="EMBL" id="MZGX01000027">
    <property type="protein sequence ID" value="OPX42555.1"/>
    <property type="molecule type" value="Genomic_DNA"/>
</dbReference>
<dbReference type="InterPro" id="IPR004358">
    <property type="entry name" value="Sig_transdc_His_kin-like_C"/>
</dbReference>
<dbReference type="InterPro" id="IPR036890">
    <property type="entry name" value="HATPase_C_sf"/>
</dbReference>
<dbReference type="SUPFAM" id="SSF55874">
    <property type="entry name" value="ATPase domain of HSP90 chaperone/DNA topoisomerase II/histidine kinase"/>
    <property type="match status" value="1"/>
</dbReference>
<evidence type="ECO:0000256" key="7">
    <source>
        <dbReference type="ARBA" id="ARBA00023012"/>
    </source>
</evidence>
<organism evidence="10 11">
    <name type="scientific">Ruminiclostridium hungatei</name>
    <name type="common">Clostridium hungatei</name>
    <dbReference type="NCBI Taxonomy" id="48256"/>
    <lineage>
        <taxon>Bacteria</taxon>
        <taxon>Bacillati</taxon>
        <taxon>Bacillota</taxon>
        <taxon>Clostridia</taxon>
        <taxon>Eubacteriales</taxon>
        <taxon>Oscillospiraceae</taxon>
        <taxon>Ruminiclostridium</taxon>
    </lineage>
</organism>
<dbReference type="GO" id="GO:0016036">
    <property type="term" value="P:cellular response to phosphate starvation"/>
    <property type="evidence" value="ECO:0007669"/>
    <property type="project" value="TreeGrafter"/>
</dbReference>
<dbReference type="SUPFAM" id="SSF47384">
    <property type="entry name" value="Homodimeric domain of signal transducing histidine kinase"/>
    <property type="match status" value="1"/>
</dbReference>
<dbReference type="Gene3D" id="3.30.565.10">
    <property type="entry name" value="Histidine kinase-like ATPase, C-terminal domain"/>
    <property type="match status" value="1"/>
</dbReference>
<evidence type="ECO:0000256" key="1">
    <source>
        <dbReference type="ARBA" id="ARBA00000085"/>
    </source>
</evidence>
<protein>
    <recommendedName>
        <fullName evidence="3">histidine kinase</fullName>
        <ecNumber evidence="3">2.7.13.3</ecNumber>
    </recommendedName>
</protein>
<dbReference type="PRINTS" id="PR00344">
    <property type="entry name" value="BCTRLSENSOR"/>
</dbReference>
<name>A0A1V4SGF0_RUMHU</name>
<keyword evidence="8" id="KW-0812">Transmembrane</keyword>
<evidence type="ECO:0000259" key="9">
    <source>
        <dbReference type="PROSITE" id="PS50109"/>
    </source>
</evidence>
<dbReference type="SMART" id="SM00388">
    <property type="entry name" value="HisKA"/>
    <property type="match status" value="1"/>
</dbReference>
<keyword evidence="8" id="KW-1133">Transmembrane helix</keyword>
<keyword evidence="6" id="KW-0418">Kinase</keyword>
<dbReference type="STRING" id="48256.CLHUN_35220"/>
<gene>
    <name evidence="10" type="primary">phoR_8</name>
    <name evidence="10" type="ORF">CLHUN_35220</name>
</gene>
<dbReference type="GO" id="GO:0005886">
    <property type="term" value="C:plasma membrane"/>
    <property type="evidence" value="ECO:0007669"/>
    <property type="project" value="TreeGrafter"/>
</dbReference>
<evidence type="ECO:0000256" key="8">
    <source>
        <dbReference type="SAM" id="Phobius"/>
    </source>
</evidence>
<comment type="subcellular location">
    <subcellularLocation>
        <location evidence="2">Membrane</location>
    </subcellularLocation>
</comment>
<accession>A0A1V4SGF0</accession>
<evidence type="ECO:0000313" key="10">
    <source>
        <dbReference type="EMBL" id="OPX42555.1"/>
    </source>
</evidence>
<feature type="domain" description="Histidine kinase" evidence="9">
    <location>
        <begin position="239"/>
        <end position="456"/>
    </location>
</feature>
<dbReference type="GO" id="GO:0004721">
    <property type="term" value="F:phosphoprotein phosphatase activity"/>
    <property type="evidence" value="ECO:0007669"/>
    <property type="project" value="TreeGrafter"/>
</dbReference>
<evidence type="ECO:0000256" key="4">
    <source>
        <dbReference type="ARBA" id="ARBA00022553"/>
    </source>
</evidence>
<dbReference type="AlphaFoldDB" id="A0A1V4SGF0"/>
<dbReference type="PROSITE" id="PS50109">
    <property type="entry name" value="HIS_KIN"/>
    <property type="match status" value="1"/>
</dbReference>